<dbReference type="PANTHER" id="PTHR43434">
    <property type="entry name" value="PHOSPHOGLYCOLATE PHOSPHATASE"/>
    <property type="match status" value="1"/>
</dbReference>
<dbReference type="PANTHER" id="PTHR43434:SF20">
    <property type="entry name" value="5'-NUCLEOTIDASE"/>
    <property type="match status" value="1"/>
</dbReference>
<dbReference type="EC" id="3.1.3.18" evidence="1"/>
<proteinExistence type="predicted"/>
<dbReference type="SUPFAM" id="SSF56784">
    <property type="entry name" value="HAD-like"/>
    <property type="match status" value="1"/>
</dbReference>
<gene>
    <name evidence="1" type="ORF">FHS83_001907</name>
</gene>
<dbReference type="GO" id="GO:0004713">
    <property type="term" value="F:protein tyrosine kinase activity"/>
    <property type="evidence" value="ECO:0007669"/>
    <property type="project" value="TreeGrafter"/>
</dbReference>
<dbReference type="EMBL" id="JAASRM010000001">
    <property type="protein sequence ID" value="NIK88589.1"/>
    <property type="molecule type" value="Genomic_DNA"/>
</dbReference>
<protein>
    <submittedName>
        <fullName evidence="1">Phosphoglycolate phosphatase</fullName>
        <ecNumber evidence="1">3.1.3.18</ecNumber>
    </submittedName>
</protein>
<dbReference type="Pfam" id="PF13419">
    <property type="entry name" value="HAD_2"/>
    <property type="match status" value="1"/>
</dbReference>
<comment type="caution">
    <text evidence="1">The sequence shown here is derived from an EMBL/GenBank/DDBJ whole genome shotgun (WGS) entry which is preliminary data.</text>
</comment>
<keyword evidence="1" id="KW-0378">Hydrolase</keyword>
<dbReference type="InterPro" id="IPR036412">
    <property type="entry name" value="HAD-like_sf"/>
</dbReference>
<dbReference type="GO" id="GO:0008967">
    <property type="term" value="F:phosphoglycolate phosphatase activity"/>
    <property type="evidence" value="ECO:0007669"/>
    <property type="project" value="UniProtKB-EC"/>
</dbReference>
<name>A0A846MZB2_9PROT</name>
<evidence type="ECO:0000313" key="1">
    <source>
        <dbReference type="EMBL" id="NIK88589.1"/>
    </source>
</evidence>
<dbReference type="GO" id="GO:0005829">
    <property type="term" value="C:cytosol"/>
    <property type="evidence" value="ECO:0007669"/>
    <property type="project" value="TreeGrafter"/>
</dbReference>
<dbReference type="FunFam" id="3.40.50.1000:FF:000022">
    <property type="entry name" value="Phosphoglycolate phosphatase"/>
    <property type="match status" value="1"/>
</dbReference>
<accession>A0A846MZB2</accession>
<dbReference type="InterPro" id="IPR050155">
    <property type="entry name" value="HAD-like_hydrolase_sf"/>
</dbReference>
<dbReference type="Proteomes" id="UP000570514">
    <property type="component" value="Unassembled WGS sequence"/>
</dbReference>
<dbReference type="InterPro" id="IPR023198">
    <property type="entry name" value="PGP-like_dom2"/>
</dbReference>
<dbReference type="Gene3D" id="3.40.50.1000">
    <property type="entry name" value="HAD superfamily/HAD-like"/>
    <property type="match status" value="1"/>
</dbReference>
<dbReference type="RefSeq" id="WP_167082752.1">
    <property type="nucleotide sequence ID" value="NZ_BAAADC010000001.1"/>
</dbReference>
<dbReference type="AlphaFoldDB" id="A0A846MZB2"/>
<sequence>MSDDTPTVLLDLDGTLIDSEPGILSSCKVALATLGHELDLTQDFSGIIGPPIEVIMGTLLKPFGDDRIAEAVKAYRAEYSVRGLFQSPPYPGIETALTTLRQSGARLFLATGKRVQFAKRILEHLGLTHFFEEMYGSVDDGSLDHKPELLAHIIARHDLKPAHCVMVGDRRYDILGAKANDMRSLGALWGYGSRDELTSAGADGLITATAELPEAAMKMAQA</sequence>
<organism evidence="1 2">
    <name type="scientific">Rhizomicrobium palustre</name>
    <dbReference type="NCBI Taxonomy" id="189966"/>
    <lineage>
        <taxon>Bacteria</taxon>
        <taxon>Pseudomonadati</taxon>
        <taxon>Pseudomonadota</taxon>
        <taxon>Alphaproteobacteria</taxon>
        <taxon>Micropepsales</taxon>
        <taxon>Micropepsaceae</taxon>
        <taxon>Rhizomicrobium</taxon>
    </lineage>
</organism>
<dbReference type="SFLD" id="SFLDG01129">
    <property type="entry name" value="C1.5:_HAD__Beta-PGM__Phosphata"/>
    <property type="match status" value="1"/>
</dbReference>
<keyword evidence="2" id="KW-1185">Reference proteome</keyword>
<dbReference type="InterPro" id="IPR041492">
    <property type="entry name" value="HAD_2"/>
</dbReference>
<dbReference type="Gene3D" id="1.10.150.240">
    <property type="entry name" value="Putative phosphatase, domain 2"/>
    <property type="match status" value="1"/>
</dbReference>
<dbReference type="InterPro" id="IPR023214">
    <property type="entry name" value="HAD_sf"/>
</dbReference>
<reference evidence="1 2" key="1">
    <citation type="submission" date="2020-03" db="EMBL/GenBank/DDBJ databases">
        <title>Genomic Encyclopedia of Type Strains, Phase IV (KMG-IV): sequencing the most valuable type-strain genomes for metagenomic binning, comparative biology and taxonomic classification.</title>
        <authorList>
            <person name="Goeker M."/>
        </authorList>
    </citation>
    <scope>NUCLEOTIDE SEQUENCE [LARGE SCALE GENOMIC DNA]</scope>
    <source>
        <strain evidence="1 2">DSM 19867</strain>
    </source>
</reference>
<evidence type="ECO:0000313" key="2">
    <source>
        <dbReference type="Proteomes" id="UP000570514"/>
    </source>
</evidence>
<dbReference type="SFLD" id="SFLDS00003">
    <property type="entry name" value="Haloacid_Dehalogenase"/>
    <property type="match status" value="1"/>
</dbReference>